<evidence type="ECO:0000313" key="3">
    <source>
        <dbReference type="Proteomes" id="UP000565715"/>
    </source>
</evidence>
<dbReference type="EMBL" id="JAAXOO010000004">
    <property type="protein sequence ID" value="NKY35075.1"/>
    <property type="molecule type" value="Genomic_DNA"/>
</dbReference>
<dbReference type="RefSeq" id="WP_068043781.1">
    <property type="nucleotide sequence ID" value="NZ_JAAXOO010000004.1"/>
</dbReference>
<dbReference type="Pfam" id="PF12697">
    <property type="entry name" value="Abhydrolase_6"/>
    <property type="match status" value="1"/>
</dbReference>
<keyword evidence="3" id="KW-1185">Reference proteome</keyword>
<dbReference type="AlphaFoldDB" id="A0A846XI96"/>
<dbReference type="InterPro" id="IPR029058">
    <property type="entry name" value="AB_hydrolase_fold"/>
</dbReference>
<organism evidence="2 3">
    <name type="scientific">Nocardia speluncae</name>
    <dbReference type="NCBI Taxonomy" id="419477"/>
    <lineage>
        <taxon>Bacteria</taxon>
        <taxon>Bacillati</taxon>
        <taxon>Actinomycetota</taxon>
        <taxon>Actinomycetes</taxon>
        <taxon>Mycobacteriales</taxon>
        <taxon>Nocardiaceae</taxon>
        <taxon>Nocardia</taxon>
    </lineage>
</organism>
<accession>A0A846XI96</accession>
<dbReference type="GO" id="GO:0016787">
    <property type="term" value="F:hydrolase activity"/>
    <property type="evidence" value="ECO:0007669"/>
    <property type="project" value="UniProtKB-KW"/>
</dbReference>
<evidence type="ECO:0000313" key="2">
    <source>
        <dbReference type="EMBL" id="NKY35075.1"/>
    </source>
</evidence>
<comment type="caution">
    <text evidence="2">The sequence shown here is derived from an EMBL/GenBank/DDBJ whole genome shotgun (WGS) entry which is preliminary data.</text>
</comment>
<dbReference type="Proteomes" id="UP000565715">
    <property type="component" value="Unassembled WGS sequence"/>
</dbReference>
<evidence type="ECO:0000259" key="1">
    <source>
        <dbReference type="Pfam" id="PF12697"/>
    </source>
</evidence>
<sequence length="309" mass="33714">MNAQTHHAYAEFLPESHRADSTTEPVSEWWEWRGRRIHTLRAAVPDAPVRVLAIHGAGGHSGLLWPAVALGFRENVDATAVDLPLYGRTIEPDPGGVRYGDWIELLCDLVQRTAAVDDRPLVLFGASMGGMLAYEVAARTGAVEHVVATCLLDPADAEALATATRWNLPGRSGPRLLRWLDPVCGRVRVPIRWLVHMHRMSRDPELSRLCAADPLGGGARVPLGFLRSFADYRHTPPETFGAAPVTLVHPAADAWTPPELSIRFLERIAGRREIVLLDNCGHFPVEEPGVEQLATTLRAVLAEAGGSGR</sequence>
<dbReference type="InterPro" id="IPR000073">
    <property type="entry name" value="AB_hydrolase_1"/>
</dbReference>
<dbReference type="PANTHER" id="PTHR43689">
    <property type="entry name" value="HYDROLASE"/>
    <property type="match status" value="1"/>
</dbReference>
<dbReference type="SUPFAM" id="SSF53474">
    <property type="entry name" value="alpha/beta-Hydrolases"/>
    <property type="match status" value="1"/>
</dbReference>
<reference evidence="2 3" key="1">
    <citation type="submission" date="2020-04" db="EMBL/GenBank/DDBJ databases">
        <title>MicrobeNet Type strains.</title>
        <authorList>
            <person name="Nicholson A.C."/>
        </authorList>
    </citation>
    <scope>NUCLEOTIDE SEQUENCE [LARGE SCALE GENOMIC DNA]</scope>
    <source>
        <strain evidence="2 3">DSM 45078</strain>
    </source>
</reference>
<protein>
    <submittedName>
        <fullName evidence="2">Alpha/beta hydrolase</fullName>
    </submittedName>
</protein>
<dbReference type="Gene3D" id="3.40.50.1820">
    <property type="entry name" value="alpha/beta hydrolase"/>
    <property type="match status" value="1"/>
</dbReference>
<gene>
    <name evidence="2" type="ORF">HGA13_18660</name>
</gene>
<dbReference type="PANTHER" id="PTHR43689:SF8">
    <property type="entry name" value="ALPHA_BETA-HYDROLASES SUPERFAMILY PROTEIN"/>
    <property type="match status" value="1"/>
</dbReference>
<proteinExistence type="predicted"/>
<keyword evidence="2" id="KW-0378">Hydrolase</keyword>
<name>A0A846XI96_9NOCA</name>
<feature type="domain" description="AB hydrolase-1" evidence="1">
    <location>
        <begin position="51"/>
        <end position="288"/>
    </location>
</feature>